<proteinExistence type="predicted"/>
<sequence>MSVRRRRPRFADAASRCAEARERRVGSRASSEMRRGKGLSSSRRKPPPPHPNYAGMRTMIKYAVSALAAFTLATGAFAGPALAEEKSATVRIGDLDLSTTAGNAQLERRLRGAATEICGQIAIVPLQFRTMAQACHEEVMASSREQVALAAARAQSKVRLARRMD</sequence>
<dbReference type="InterPro" id="IPR030972">
    <property type="entry name" value="UrcA_uranyl"/>
</dbReference>
<feature type="compositionally biased region" description="Basic and acidic residues" evidence="1">
    <location>
        <begin position="18"/>
        <end position="35"/>
    </location>
</feature>
<dbReference type="OrthoDB" id="7474986at2"/>
<dbReference type="EMBL" id="SPDV01000029">
    <property type="protein sequence ID" value="TFI57580.1"/>
    <property type="molecule type" value="Genomic_DNA"/>
</dbReference>
<comment type="caution">
    <text evidence="2">The sequence shown here is derived from an EMBL/GenBank/DDBJ whole genome shotgun (WGS) entry which is preliminary data.</text>
</comment>
<organism evidence="2 3">
    <name type="scientific">Sphingomonas parva</name>
    <dbReference type="NCBI Taxonomy" id="2555898"/>
    <lineage>
        <taxon>Bacteria</taxon>
        <taxon>Pseudomonadati</taxon>
        <taxon>Pseudomonadota</taxon>
        <taxon>Alphaproteobacteria</taxon>
        <taxon>Sphingomonadales</taxon>
        <taxon>Sphingomonadaceae</taxon>
        <taxon>Sphingomonas</taxon>
    </lineage>
</organism>
<keyword evidence="3" id="KW-1185">Reference proteome</keyword>
<protein>
    <submittedName>
        <fullName evidence="2">UrcA family protein</fullName>
    </submittedName>
</protein>
<dbReference type="NCBIfam" id="TIGR04433">
    <property type="entry name" value="UrcA_uranyl"/>
    <property type="match status" value="1"/>
</dbReference>
<feature type="region of interest" description="Disordered" evidence="1">
    <location>
        <begin position="1"/>
        <end position="54"/>
    </location>
</feature>
<evidence type="ECO:0000256" key="1">
    <source>
        <dbReference type="SAM" id="MobiDB-lite"/>
    </source>
</evidence>
<gene>
    <name evidence="2" type="ORF">E2493_14540</name>
</gene>
<reference evidence="2 3" key="1">
    <citation type="submission" date="2019-03" db="EMBL/GenBank/DDBJ databases">
        <title>Genome sequence of Sphingomonas sp. 17J27-24.</title>
        <authorList>
            <person name="Kim M."/>
            <person name="Maeng S."/>
            <person name="Sathiyaraj S."/>
        </authorList>
    </citation>
    <scope>NUCLEOTIDE SEQUENCE [LARGE SCALE GENOMIC DNA]</scope>
    <source>
        <strain evidence="2 3">17J27-24</strain>
    </source>
</reference>
<evidence type="ECO:0000313" key="3">
    <source>
        <dbReference type="Proteomes" id="UP000298213"/>
    </source>
</evidence>
<name>A0A4Y8ZNJ0_9SPHN</name>
<evidence type="ECO:0000313" key="2">
    <source>
        <dbReference type="EMBL" id="TFI57580.1"/>
    </source>
</evidence>
<dbReference type="Proteomes" id="UP000298213">
    <property type="component" value="Unassembled WGS sequence"/>
</dbReference>
<dbReference type="AlphaFoldDB" id="A0A4Y8ZNJ0"/>
<accession>A0A4Y8ZNJ0</accession>